<keyword evidence="6" id="KW-0966">Cell projection</keyword>
<feature type="signal peptide" evidence="4">
    <location>
        <begin position="1"/>
        <end position="24"/>
    </location>
</feature>
<keyword evidence="6" id="KW-0969">Cilium</keyword>
<proteinExistence type="predicted"/>
<dbReference type="EMBL" id="CAJNBJ010000017">
    <property type="protein sequence ID" value="CAE6777117.1"/>
    <property type="molecule type" value="Genomic_DNA"/>
</dbReference>
<gene>
    <name evidence="6" type="ORF">NSPZN2_40573</name>
</gene>
<reference evidence="6 7" key="1">
    <citation type="submission" date="2021-02" db="EMBL/GenBank/DDBJ databases">
        <authorList>
            <person name="Han P."/>
        </authorList>
    </citation>
    <scope>NUCLEOTIDE SEQUENCE [LARGE SCALE GENOMIC DNA]</scope>
    <source>
        <strain evidence="6">Candidatus Nitrospira sp. ZN2</strain>
    </source>
</reference>
<evidence type="ECO:0000256" key="2">
    <source>
        <dbReference type="ARBA" id="ARBA00022729"/>
    </source>
</evidence>
<evidence type="ECO:0000259" key="5">
    <source>
        <dbReference type="SMART" id="SM00858"/>
    </source>
</evidence>
<sequence>MNHVGLISVVTLSLVTGAVLPASAGEKTPVRPLFRVHEALAHSAQGLPHARGKRLIYPEQLRGVIHDFVKRELAGRAADCQVSLGEPQQPISVPAGSLDVQVSGTRSEEPLGRRVFQIHLAVNGRFIKTIEATADVAALVDVVVPVRAIKADEEIAVDDVSTERIVLFDLKQPFATTPADVIGKAAIRPLPPQNAIRLTSVRRPFVVHKGDRVTIEARQGGLSIQTVGVTKSHGELGQTITVSNVDSGKDLRATVVAPGVVRVSF</sequence>
<dbReference type="InterPro" id="IPR039246">
    <property type="entry name" value="Flagellar_FlgA"/>
</dbReference>
<evidence type="ECO:0000313" key="6">
    <source>
        <dbReference type="EMBL" id="CAE6777117.1"/>
    </source>
</evidence>
<evidence type="ECO:0000256" key="3">
    <source>
        <dbReference type="ARBA" id="ARBA00022764"/>
    </source>
</evidence>
<keyword evidence="2 4" id="KW-0732">Signal</keyword>
<comment type="caution">
    <text evidence="6">The sequence shown here is derived from an EMBL/GenBank/DDBJ whole genome shotgun (WGS) entry which is preliminary data.</text>
</comment>
<dbReference type="Gene3D" id="3.90.1210.10">
    <property type="entry name" value="Antifreeze-like/N-acetylneuraminic acid synthase C-terminal domain"/>
    <property type="match status" value="1"/>
</dbReference>
<dbReference type="Pfam" id="PF13144">
    <property type="entry name" value="ChapFlgA"/>
    <property type="match status" value="1"/>
</dbReference>
<dbReference type="InterPro" id="IPR017585">
    <property type="entry name" value="SAF_FlgA"/>
</dbReference>
<name>A0ABM8RXD9_9BACT</name>
<accession>A0ABM8RXD9</accession>
<dbReference type="Proteomes" id="UP000675880">
    <property type="component" value="Unassembled WGS sequence"/>
</dbReference>
<evidence type="ECO:0000256" key="1">
    <source>
        <dbReference type="ARBA" id="ARBA00004418"/>
    </source>
</evidence>
<evidence type="ECO:0000313" key="7">
    <source>
        <dbReference type="Proteomes" id="UP000675880"/>
    </source>
</evidence>
<comment type="subcellular location">
    <subcellularLocation>
        <location evidence="1">Periplasm</location>
    </subcellularLocation>
</comment>
<keyword evidence="3" id="KW-0574">Periplasm</keyword>
<organism evidence="6 7">
    <name type="scientific">Nitrospira defluvii</name>
    <dbReference type="NCBI Taxonomy" id="330214"/>
    <lineage>
        <taxon>Bacteria</taxon>
        <taxon>Pseudomonadati</taxon>
        <taxon>Nitrospirota</taxon>
        <taxon>Nitrospiria</taxon>
        <taxon>Nitrospirales</taxon>
        <taxon>Nitrospiraceae</taxon>
        <taxon>Nitrospira</taxon>
    </lineage>
</organism>
<dbReference type="PANTHER" id="PTHR36307">
    <property type="entry name" value="FLAGELLA BASAL BODY P-RING FORMATION PROTEIN FLGA"/>
    <property type="match status" value="1"/>
</dbReference>
<keyword evidence="7" id="KW-1185">Reference proteome</keyword>
<dbReference type="SMART" id="SM00858">
    <property type="entry name" value="SAF"/>
    <property type="match status" value="1"/>
</dbReference>
<dbReference type="PANTHER" id="PTHR36307:SF1">
    <property type="entry name" value="FLAGELLA BASAL BODY P-RING FORMATION PROTEIN FLGA"/>
    <property type="match status" value="1"/>
</dbReference>
<dbReference type="NCBIfam" id="TIGR03170">
    <property type="entry name" value="flgA_cterm"/>
    <property type="match status" value="1"/>
</dbReference>
<keyword evidence="6" id="KW-0282">Flagellum</keyword>
<dbReference type="RefSeq" id="WP_213043376.1">
    <property type="nucleotide sequence ID" value="NZ_CAJNBJ010000017.1"/>
</dbReference>
<evidence type="ECO:0000256" key="4">
    <source>
        <dbReference type="SAM" id="SignalP"/>
    </source>
</evidence>
<dbReference type="Gene3D" id="2.30.30.760">
    <property type="match status" value="1"/>
</dbReference>
<feature type="domain" description="SAF" evidence="5">
    <location>
        <begin position="140"/>
        <end position="202"/>
    </location>
</feature>
<dbReference type="InterPro" id="IPR013974">
    <property type="entry name" value="SAF"/>
</dbReference>
<feature type="chain" id="PRO_5047276581" evidence="4">
    <location>
        <begin position="25"/>
        <end position="265"/>
    </location>
</feature>
<protein>
    <submittedName>
        <fullName evidence="6">Flagellar basal-body P-ring formation protein flgA</fullName>
    </submittedName>
</protein>
<dbReference type="CDD" id="cd11614">
    <property type="entry name" value="SAF_CpaB_FlgA_like"/>
    <property type="match status" value="1"/>
</dbReference>